<organism evidence="2 3">
    <name type="scientific">Kroppenstedtia eburnea</name>
    <dbReference type="NCBI Taxonomy" id="714067"/>
    <lineage>
        <taxon>Bacteria</taxon>
        <taxon>Bacillati</taxon>
        <taxon>Bacillota</taxon>
        <taxon>Bacilli</taxon>
        <taxon>Bacillales</taxon>
        <taxon>Thermoactinomycetaceae</taxon>
        <taxon>Kroppenstedtia</taxon>
    </lineage>
</organism>
<dbReference type="AlphaFoldDB" id="A0A1N7NAI5"/>
<protein>
    <recommendedName>
        <fullName evidence="4">DUF2508 domain-containing protein</fullName>
    </recommendedName>
</protein>
<gene>
    <name evidence="2" type="ORF">SAMN05421790_10885</name>
</gene>
<keyword evidence="3" id="KW-1185">Reference proteome</keyword>
<evidence type="ECO:0000313" key="2">
    <source>
        <dbReference type="EMBL" id="SIS95350.1"/>
    </source>
</evidence>
<reference evidence="3" key="1">
    <citation type="submission" date="2017-01" db="EMBL/GenBank/DDBJ databases">
        <authorList>
            <person name="Varghese N."/>
            <person name="Submissions S."/>
        </authorList>
    </citation>
    <scope>NUCLEOTIDE SEQUENCE [LARGE SCALE GENOMIC DNA]</scope>
    <source>
        <strain evidence="3">DSM 45196</strain>
    </source>
</reference>
<dbReference type="EMBL" id="FTOD01000008">
    <property type="protein sequence ID" value="SIS95350.1"/>
    <property type="molecule type" value="Genomic_DNA"/>
</dbReference>
<dbReference type="Pfam" id="PF10704">
    <property type="entry name" value="DUF2508"/>
    <property type="match status" value="1"/>
</dbReference>
<name>A0A1N7NAI5_9BACL</name>
<feature type="coiled-coil region" evidence="1">
    <location>
        <begin position="16"/>
        <end position="73"/>
    </location>
</feature>
<dbReference type="InterPro" id="IPR019644">
    <property type="entry name" value="DUF2508"/>
</dbReference>
<accession>A0A1N7NAI5</accession>
<keyword evidence="1" id="KW-0175">Coiled coil</keyword>
<evidence type="ECO:0000256" key="1">
    <source>
        <dbReference type="SAM" id="Coils"/>
    </source>
</evidence>
<evidence type="ECO:0000313" key="3">
    <source>
        <dbReference type="Proteomes" id="UP000186795"/>
    </source>
</evidence>
<sequence length="73" mass="8882">MGLRFFSREKDCKSRFEEIRDEMNATRREWERTKEQLDHLTDPDLVDSAIYRLNSLEKRCVFLMKELKAKEAK</sequence>
<dbReference type="Proteomes" id="UP000186795">
    <property type="component" value="Unassembled WGS sequence"/>
</dbReference>
<proteinExistence type="predicted"/>
<evidence type="ECO:0008006" key="4">
    <source>
        <dbReference type="Google" id="ProtNLM"/>
    </source>
</evidence>